<dbReference type="InterPro" id="IPR036390">
    <property type="entry name" value="WH_DNA-bd_sf"/>
</dbReference>
<dbReference type="NCBIfam" id="NF009888">
    <property type="entry name" value="PRK13348.1"/>
    <property type="match status" value="1"/>
</dbReference>
<dbReference type="SUPFAM" id="SSF46785">
    <property type="entry name" value="Winged helix' DNA-binding domain"/>
    <property type="match status" value="1"/>
</dbReference>
<keyword evidence="4" id="KW-0010">Activator</keyword>
<keyword evidence="5" id="KW-0804">Transcription</keyword>
<sequence length="300" mass="32072">MDVSLEQLRTLAAVVDEGTFDAASVALGVTPSAVSQRIKALEVACGRVLLTRSKPVRPTPPGQAMLRLARSSTQLADDTARELGLGTSRSHTRLPIAVNADSMATWFLPAVARLPARHRAVFDVHIDDQDRTFELFSSESVLAAVTSVARPVPGCSVTPLGTMRYFACAAVDFADAHFPDGLTPSALATAPVVVFNRKDSLQHRFLRELAGRDLDPPTHHLPASADFLRGIQLGLGWGLVPVLQWQTLSDADSIVGLAPDRPVDVPLYWQVWTLDSPALQALTSVVTAAAAHSLLPVPAD</sequence>
<evidence type="ECO:0000313" key="8">
    <source>
        <dbReference type="Proteomes" id="UP001499938"/>
    </source>
</evidence>
<dbReference type="PANTHER" id="PTHR30579">
    <property type="entry name" value="TRANSCRIPTIONAL REGULATOR"/>
    <property type="match status" value="1"/>
</dbReference>
<dbReference type="Gene3D" id="1.10.10.10">
    <property type="entry name" value="Winged helix-like DNA-binding domain superfamily/Winged helix DNA-binding domain"/>
    <property type="match status" value="1"/>
</dbReference>
<dbReference type="EMBL" id="BAAAPO010000033">
    <property type="protein sequence ID" value="GAA1796317.1"/>
    <property type="molecule type" value="Genomic_DNA"/>
</dbReference>
<evidence type="ECO:0000256" key="3">
    <source>
        <dbReference type="ARBA" id="ARBA00023125"/>
    </source>
</evidence>
<dbReference type="NCBIfam" id="TIGR03298">
    <property type="entry name" value="argP"/>
    <property type="match status" value="1"/>
</dbReference>
<dbReference type="InterPro" id="IPR017685">
    <property type="entry name" value="ArgP"/>
</dbReference>
<gene>
    <name evidence="7" type="ORF">GCM10009811_20710</name>
</gene>
<accession>A0ABP4Y1E5</accession>
<evidence type="ECO:0000256" key="2">
    <source>
        <dbReference type="ARBA" id="ARBA00023015"/>
    </source>
</evidence>
<dbReference type="InterPro" id="IPR050176">
    <property type="entry name" value="LTTR"/>
</dbReference>
<evidence type="ECO:0000256" key="1">
    <source>
        <dbReference type="ARBA" id="ARBA00009437"/>
    </source>
</evidence>
<dbReference type="SUPFAM" id="SSF53850">
    <property type="entry name" value="Periplasmic binding protein-like II"/>
    <property type="match status" value="1"/>
</dbReference>
<name>A0ABP4Y1E5_9MICO</name>
<evidence type="ECO:0000256" key="5">
    <source>
        <dbReference type="ARBA" id="ARBA00023163"/>
    </source>
</evidence>
<organism evidence="7 8">
    <name type="scientific">Nostocoides veronense</name>
    <dbReference type="NCBI Taxonomy" id="330836"/>
    <lineage>
        <taxon>Bacteria</taxon>
        <taxon>Bacillati</taxon>
        <taxon>Actinomycetota</taxon>
        <taxon>Actinomycetes</taxon>
        <taxon>Micrococcales</taxon>
        <taxon>Intrasporangiaceae</taxon>
        <taxon>Nostocoides</taxon>
    </lineage>
</organism>
<evidence type="ECO:0000313" key="7">
    <source>
        <dbReference type="EMBL" id="GAA1796317.1"/>
    </source>
</evidence>
<protein>
    <submittedName>
        <fullName evidence="7">LysR family transcriptional regulator ArgP</fullName>
    </submittedName>
</protein>
<dbReference type="InterPro" id="IPR036388">
    <property type="entry name" value="WH-like_DNA-bd_sf"/>
</dbReference>
<comment type="similarity">
    <text evidence="1">Belongs to the LysR transcriptional regulatory family.</text>
</comment>
<comment type="caution">
    <text evidence="7">The sequence shown here is derived from an EMBL/GenBank/DDBJ whole genome shotgun (WGS) entry which is preliminary data.</text>
</comment>
<keyword evidence="2" id="KW-0805">Transcription regulation</keyword>
<proteinExistence type="inferred from homology"/>
<dbReference type="InterPro" id="IPR000847">
    <property type="entry name" value="LysR_HTH_N"/>
</dbReference>
<evidence type="ECO:0000256" key="4">
    <source>
        <dbReference type="ARBA" id="ARBA00023159"/>
    </source>
</evidence>
<dbReference type="InterPro" id="IPR005119">
    <property type="entry name" value="LysR_subst-bd"/>
</dbReference>
<dbReference type="Proteomes" id="UP001499938">
    <property type="component" value="Unassembled WGS sequence"/>
</dbReference>
<dbReference type="Pfam" id="PF00126">
    <property type="entry name" value="HTH_1"/>
    <property type="match status" value="1"/>
</dbReference>
<keyword evidence="8" id="KW-1185">Reference proteome</keyword>
<feature type="domain" description="HTH lysR-type" evidence="6">
    <location>
        <begin position="1"/>
        <end position="59"/>
    </location>
</feature>
<dbReference type="PANTHER" id="PTHR30579:SF2">
    <property type="entry name" value="HTH-TYPE TRANSCRIPTIONAL REGULATOR ARGP"/>
    <property type="match status" value="1"/>
</dbReference>
<dbReference type="PROSITE" id="PS50931">
    <property type="entry name" value="HTH_LYSR"/>
    <property type="match status" value="1"/>
</dbReference>
<dbReference type="RefSeq" id="WP_344084627.1">
    <property type="nucleotide sequence ID" value="NZ_BAAAPO010000033.1"/>
</dbReference>
<dbReference type="NCBIfam" id="NF002964">
    <property type="entry name" value="PRK03635.1"/>
    <property type="match status" value="1"/>
</dbReference>
<dbReference type="Pfam" id="PF03466">
    <property type="entry name" value="LysR_substrate"/>
    <property type="match status" value="1"/>
</dbReference>
<keyword evidence="3" id="KW-0238">DNA-binding</keyword>
<evidence type="ECO:0000259" key="6">
    <source>
        <dbReference type="PROSITE" id="PS50931"/>
    </source>
</evidence>
<dbReference type="Gene3D" id="3.40.190.290">
    <property type="match status" value="1"/>
</dbReference>
<reference evidence="8" key="1">
    <citation type="journal article" date="2019" name="Int. J. Syst. Evol. Microbiol.">
        <title>The Global Catalogue of Microorganisms (GCM) 10K type strain sequencing project: providing services to taxonomists for standard genome sequencing and annotation.</title>
        <authorList>
            <consortium name="The Broad Institute Genomics Platform"/>
            <consortium name="The Broad Institute Genome Sequencing Center for Infectious Disease"/>
            <person name="Wu L."/>
            <person name="Ma J."/>
        </authorList>
    </citation>
    <scope>NUCLEOTIDE SEQUENCE [LARGE SCALE GENOMIC DNA]</scope>
    <source>
        <strain evidence="8">JCM 15592</strain>
    </source>
</reference>